<dbReference type="AlphaFoldDB" id="A0AAV7LP07"/>
<keyword evidence="2" id="KW-1185">Reference proteome</keyword>
<name>A0AAV7LP07_PLEWA</name>
<proteinExistence type="predicted"/>
<dbReference type="EMBL" id="JANPWB010000015">
    <property type="protein sequence ID" value="KAJ1092132.1"/>
    <property type="molecule type" value="Genomic_DNA"/>
</dbReference>
<sequence length="143" mass="15270">MPLILRATQQPSAAGALPVSAPLGVEPSRVQREGLPRSPRRPSLVGGSPASLVAYGGASSHRVEPYQRLGVGPELLLLGLLCHSLVLPRFGQGGRPLPMDPLIGSCPPGPAAPLQLLCSSLQVLHPLRQSRSPYCFWRLQYKK</sequence>
<evidence type="ECO:0000313" key="1">
    <source>
        <dbReference type="EMBL" id="KAJ1092132.1"/>
    </source>
</evidence>
<organism evidence="1 2">
    <name type="scientific">Pleurodeles waltl</name>
    <name type="common">Iberian ribbed newt</name>
    <dbReference type="NCBI Taxonomy" id="8319"/>
    <lineage>
        <taxon>Eukaryota</taxon>
        <taxon>Metazoa</taxon>
        <taxon>Chordata</taxon>
        <taxon>Craniata</taxon>
        <taxon>Vertebrata</taxon>
        <taxon>Euteleostomi</taxon>
        <taxon>Amphibia</taxon>
        <taxon>Batrachia</taxon>
        <taxon>Caudata</taxon>
        <taxon>Salamandroidea</taxon>
        <taxon>Salamandridae</taxon>
        <taxon>Pleurodelinae</taxon>
        <taxon>Pleurodeles</taxon>
    </lineage>
</organism>
<accession>A0AAV7LP07</accession>
<protein>
    <submittedName>
        <fullName evidence="1">Uncharacterized protein</fullName>
    </submittedName>
</protein>
<evidence type="ECO:0000313" key="2">
    <source>
        <dbReference type="Proteomes" id="UP001066276"/>
    </source>
</evidence>
<comment type="caution">
    <text evidence="1">The sequence shown here is derived from an EMBL/GenBank/DDBJ whole genome shotgun (WGS) entry which is preliminary data.</text>
</comment>
<reference evidence="1" key="1">
    <citation type="journal article" date="2022" name="bioRxiv">
        <title>Sequencing and chromosome-scale assembly of the giantPleurodeles waltlgenome.</title>
        <authorList>
            <person name="Brown T."/>
            <person name="Elewa A."/>
            <person name="Iarovenko S."/>
            <person name="Subramanian E."/>
            <person name="Araus A.J."/>
            <person name="Petzold A."/>
            <person name="Susuki M."/>
            <person name="Suzuki K.-i.T."/>
            <person name="Hayashi T."/>
            <person name="Toyoda A."/>
            <person name="Oliveira C."/>
            <person name="Osipova E."/>
            <person name="Leigh N.D."/>
            <person name="Simon A."/>
            <person name="Yun M.H."/>
        </authorList>
    </citation>
    <scope>NUCLEOTIDE SEQUENCE</scope>
    <source>
        <strain evidence="1">20211129_DDA</strain>
        <tissue evidence="1">Liver</tissue>
    </source>
</reference>
<dbReference type="Proteomes" id="UP001066276">
    <property type="component" value="Chromosome 11"/>
</dbReference>
<gene>
    <name evidence="1" type="ORF">NDU88_005244</name>
</gene>